<dbReference type="PANTHER" id="PTHR11748:SF116">
    <property type="entry name" value="D-LACTATE DEHYDROGENASE (CYTOCHROME) (AFU_ORTHOLOGUE AFUA_7G02560)"/>
    <property type="match status" value="1"/>
</dbReference>
<dbReference type="Proteomes" id="UP000241587">
    <property type="component" value="Unassembled WGS sequence"/>
</dbReference>
<dbReference type="Pfam" id="PF02913">
    <property type="entry name" value="FAD-oxidase_C"/>
    <property type="match status" value="1"/>
</dbReference>
<feature type="region of interest" description="Disordered" evidence="9">
    <location>
        <begin position="128"/>
        <end position="147"/>
    </location>
</feature>
<comment type="catalytic activity">
    <reaction evidence="8">
        <text>(R)-lactate + 2 Fe(III)-[cytochrome c] = 2 Fe(II)-[cytochrome c] + pyruvate + 2 H(+)</text>
        <dbReference type="Rhea" id="RHEA:13521"/>
        <dbReference type="Rhea" id="RHEA-COMP:10350"/>
        <dbReference type="Rhea" id="RHEA-COMP:14399"/>
        <dbReference type="ChEBI" id="CHEBI:15361"/>
        <dbReference type="ChEBI" id="CHEBI:15378"/>
        <dbReference type="ChEBI" id="CHEBI:16004"/>
        <dbReference type="ChEBI" id="CHEBI:29033"/>
        <dbReference type="ChEBI" id="CHEBI:29034"/>
        <dbReference type="EC" id="1.1.2.4"/>
    </reaction>
</comment>
<dbReference type="Pfam" id="PF04082">
    <property type="entry name" value="Fungal_trans"/>
    <property type="match status" value="1"/>
</dbReference>
<dbReference type="EMBL" id="PVEM01000006">
    <property type="protein sequence ID" value="PTD07899.1"/>
    <property type="molecule type" value="Genomic_DNA"/>
</dbReference>
<dbReference type="InterPro" id="IPR004113">
    <property type="entry name" value="FAD-bd_oxidored_4_C"/>
</dbReference>
<evidence type="ECO:0000256" key="3">
    <source>
        <dbReference type="ARBA" id="ARBA00022630"/>
    </source>
</evidence>
<dbReference type="PANTHER" id="PTHR11748">
    <property type="entry name" value="D-LACTATE DEHYDROGENASE"/>
    <property type="match status" value="1"/>
</dbReference>
<evidence type="ECO:0000256" key="8">
    <source>
        <dbReference type="ARBA" id="ARBA00051436"/>
    </source>
</evidence>
<dbReference type="InterPro" id="IPR016171">
    <property type="entry name" value="Vanillyl_alc_oxidase_C-sub2"/>
</dbReference>
<dbReference type="InterPro" id="IPR036318">
    <property type="entry name" value="FAD-bd_PCMH-like_sf"/>
</dbReference>
<evidence type="ECO:0000256" key="7">
    <source>
        <dbReference type="ARBA" id="ARBA00038897"/>
    </source>
</evidence>
<dbReference type="GO" id="GO:0006351">
    <property type="term" value="P:DNA-templated transcription"/>
    <property type="evidence" value="ECO:0007669"/>
    <property type="project" value="InterPro"/>
</dbReference>
<gene>
    <name evidence="11" type="ORF">FCULG_00006391</name>
</gene>
<dbReference type="InterPro" id="IPR016164">
    <property type="entry name" value="FAD-linked_Oxase-like_C"/>
</dbReference>
<evidence type="ECO:0000256" key="1">
    <source>
        <dbReference type="ARBA" id="ARBA00001974"/>
    </source>
</evidence>
<dbReference type="GO" id="GO:1903457">
    <property type="term" value="P:lactate catabolic process"/>
    <property type="evidence" value="ECO:0007669"/>
    <property type="project" value="TreeGrafter"/>
</dbReference>
<dbReference type="GO" id="GO:0004458">
    <property type="term" value="F:D-lactate dehydrogenase (cytochrome) activity"/>
    <property type="evidence" value="ECO:0007669"/>
    <property type="project" value="UniProtKB-EC"/>
</dbReference>
<comment type="caution">
    <text evidence="11">The sequence shown here is derived from an EMBL/GenBank/DDBJ whole genome shotgun (WGS) entry which is preliminary data.</text>
</comment>
<proteinExistence type="inferred from homology"/>
<dbReference type="GO" id="GO:0008720">
    <property type="term" value="F:D-lactate dehydrogenase (NAD+) activity"/>
    <property type="evidence" value="ECO:0007669"/>
    <property type="project" value="TreeGrafter"/>
</dbReference>
<dbReference type="FunFam" id="1.10.45.10:FF:000001">
    <property type="entry name" value="D-lactate dehydrogenase mitochondrial"/>
    <property type="match status" value="1"/>
</dbReference>
<feature type="compositionally biased region" description="Basic and acidic residues" evidence="9">
    <location>
        <begin position="462"/>
        <end position="481"/>
    </location>
</feature>
<keyword evidence="12" id="KW-1185">Reference proteome</keyword>
<feature type="domain" description="FAD-binding PCMH-type" evidence="10">
    <location>
        <begin position="704"/>
        <end position="876"/>
    </location>
</feature>
<sequence length="1125" mass="124105">MEMSRIRLQPRGKSTGMNRPDGRYTLEPATVSESLQSPNDVSVNEAMDSSMNSTPSRHEQVVRSRSYGASSSAQAGSPPQLTIQPSVVGESWYASYVMRGYTPGHSSVHRPIGECNETVQDVTFATGANDVSRNLPQPQDKPGLSDLPRPDIVDSLIKAYFDRFHTFCPILSKRSFFTSIHEGTVSATLLRSILFVASLHCDLEVLHRMGHSTRLDANHTLFSNASASFDIDRDSTRLDMILSSYLLHYWFGNPTAYRDCHWWIAAAIRSAQCTGYHRSTSNSQMCSEQRSRWKRIWWCLYVRDRQIAISTGTPMVINDMDYDVEELVAEDLVDESVETAQYIVAQRQCNKSKETKLVVDAATQVFNLAENSLLYWTPERFPMIYVSALFSAMMALAVDGSTTAPRSDQMFAKIRRGLLALKQFEQVYNLARWIKNFFMDILNRSDSGKGSRGEDQPASPPDHGRATEMRAPEEPTRHSDSQDVPSHILAGAPSQIDQSTFVAPDLAIGDTTFMFGQDSGDDSVDGGGFWPTYLASGVFFSSTGSGDAIDFPQPDSTQYQAMYFLADLGIANGSSGPVYDGTRTGRSTSAIRLSSQQFRSNVSTSAASYKNGSVNRIGVYMVGLAVIGVGYAATTIDWSKRSSPSSTQPLTSTPRIQHDITAANIRAATEEFAALLGAENVSTDQADLITHSGSDYQSYAWTKEHAICSNVILYPETTEQVSELMKICSRRRLPVTPYSGGTSIEGQYIPHFRGICIDFGRMSSIVELNKDDLDCVVQPGIGWMDLNEELATHGLFFPPDPGPGAMIGEWLEQVVPVLMPRHWVLSLTVVLADGTIIKTRQRARKSSAGYDLTRTFIGSEGTLGLVTEATLKLAVKPPCEAVAVCTFPSLRDAASAVRDVLSAGIQVAAVEILDDVQMKSINESALTSIKWKEEPTLFFKFTGSDDFIVEHVAKKVGVITKQNRSTAYTFASDETERNELWSARKNALWSMLAMRKSPTDKVWTTDVAVPMSRLPDIIDFAKDDIEKSGLVGSIVGHVGDGNFHTLLLFPEDKRQVAEDIVHRMVGKAIEMKGTATGEHGVGLVKRDYLEKELGKDTVDMMRSMKNAFDPMCILNCDKVIRMQAA</sequence>
<keyword evidence="4" id="KW-0274">FAD</keyword>
<evidence type="ECO:0000256" key="5">
    <source>
        <dbReference type="ARBA" id="ARBA00023002"/>
    </source>
</evidence>
<feature type="region of interest" description="Disordered" evidence="9">
    <location>
        <begin position="446"/>
        <end position="487"/>
    </location>
</feature>
<evidence type="ECO:0000256" key="4">
    <source>
        <dbReference type="ARBA" id="ARBA00022827"/>
    </source>
</evidence>
<comment type="cofactor">
    <cofactor evidence="1">
        <name>FAD</name>
        <dbReference type="ChEBI" id="CHEBI:57692"/>
    </cofactor>
</comment>
<name>A0A2T4GWL9_FUSCU</name>
<dbReference type="InterPro" id="IPR016169">
    <property type="entry name" value="FAD-bd_PCMH_sub2"/>
</dbReference>
<dbReference type="GO" id="GO:0071949">
    <property type="term" value="F:FAD binding"/>
    <property type="evidence" value="ECO:0007669"/>
    <property type="project" value="InterPro"/>
</dbReference>
<dbReference type="InterPro" id="IPR006094">
    <property type="entry name" value="Oxid_FAD_bind_N"/>
</dbReference>
<feature type="compositionally biased region" description="Low complexity" evidence="9">
    <location>
        <begin position="63"/>
        <end position="80"/>
    </location>
</feature>
<dbReference type="OrthoDB" id="2110361at2759"/>
<dbReference type="PROSITE" id="PS51387">
    <property type="entry name" value="FAD_PCMH"/>
    <property type="match status" value="1"/>
</dbReference>
<keyword evidence="6" id="KW-0539">Nucleus</keyword>
<evidence type="ECO:0000259" key="10">
    <source>
        <dbReference type="PROSITE" id="PS51387"/>
    </source>
</evidence>
<feature type="region of interest" description="Disordered" evidence="9">
    <location>
        <begin position="1"/>
        <end position="82"/>
    </location>
</feature>
<dbReference type="InterPro" id="IPR016166">
    <property type="entry name" value="FAD-bd_PCMH"/>
</dbReference>
<dbReference type="Gene3D" id="1.10.45.10">
    <property type="entry name" value="Vanillyl-alcohol Oxidase, Chain A, domain 4"/>
    <property type="match status" value="1"/>
</dbReference>
<evidence type="ECO:0000256" key="2">
    <source>
        <dbReference type="ARBA" id="ARBA00008000"/>
    </source>
</evidence>
<dbReference type="SUPFAM" id="SSF56176">
    <property type="entry name" value="FAD-binding/transporter-associated domain-like"/>
    <property type="match status" value="1"/>
</dbReference>
<dbReference type="CDD" id="cd12148">
    <property type="entry name" value="fungal_TF_MHR"/>
    <property type="match status" value="1"/>
</dbReference>
<accession>A0A2T4GWL9</accession>
<evidence type="ECO:0000313" key="11">
    <source>
        <dbReference type="EMBL" id="PTD07899.1"/>
    </source>
</evidence>
<keyword evidence="5" id="KW-0560">Oxidoreductase</keyword>
<dbReference type="SMART" id="SM00906">
    <property type="entry name" value="Fungal_trans"/>
    <property type="match status" value="1"/>
</dbReference>
<dbReference type="AlphaFoldDB" id="A0A2T4GWL9"/>
<keyword evidence="3" id="KW-0285">Flavoprotein</keyword>
<dbReference type="FunFam" id="3.30.70.2740:FF:000001">
    <property type="entry name" value="D-lactate dehydrogenase mitochondrial"/>
    <property type="match status" value="1"/>
</dbReference>
<feature type="compositionally biased region" description="Basic and acidic residues" evidence="9">
    <location>
        <begin position="446"/>
        <end position="455"/>
    </location>
</feature>
<evidence type="ECO:0000256" key="9">
    <source>
        <dbReference type="SAM" id="MobiDB-lite"/>
    </source>
</evidence>
<reference evidence="11 12" key="1">
    <citation type="submission" date="2018-02" db="EMBL/GenBank/DDBJ databases">
        <title>Fusarium culmorum secondary metabolites in fungal-bacterial-plant interactions.</title>
        <authorList>
            <person name="Schmidt R."/>
        </authorList>
    </citation>
    <scope>NUCLEOTIDE SEQUENCE [LARGE SCALE GENOMIC DNA]</scope>
    <source>
        <strain evidence="11 12">PV</strain>
    </source>
</reference>
<dbReference type="GO" id="GO:0003677">
    <property type="term" value="F:DNA binding"/>
    <property type="evidence" value="ECO:0007669"/>
    <property type="project" value="InterPro"/>
</dbReference>
<dbReference type="Pfam" id="PF01565">
    <property type="entry name" value="FAD_binding_4"/>
    <property type="match status" value="1"/>
</dbReference>
<comment type="similarity">
    <text evidence="2">Belongs to the FAD-binding oxidoreductase/transferase type 4 family.</text>
</comment>
<evidence type="ECO:0000256" key="6">
    <source>
        <dbReference type="ARBA" id="ARBA00023242"/>
    </source>
</evidence>
<dbReference type="EC" id="1.1.2.4" evidence="7"/>
<feature type="compositionally biased region" description="Polar residues" evidence="9">
    <location>
        <begin position="31"/>
        <end position="55"/>
    </location>
</feature>
<dbReference type="GO" id="GO:0008270">
    <property type="term" value="F:zinc ion binding"/>
    <property type="evidence" value="ECO:0007669"/>
    <property type="project" value="InterPro"/>
</dbReference>
<dbReference type="SUPFAM" id="SSF55103">
    <property type="entry name" value="FAD-linked oxidases, C-terminal domain"/>
    <property type="match status" value="1"/>
</dbReference>
<organism evidence="11 12">
    <name type="scientific">Fusarium culmorum</name>
    <dbReference type="NCBI Taxonomy" id="5516"/>
    <lineage>
        <taxon>Eukaryota</taxon>
        <taxon>Fungi</taxon>
        <taxon>Dikarya</taxon>
        <taxon>Ascomycota</taxon>
        <taxon>Pezizomycotina</taxon>
        <taxon>Sordariomycetes</taxon>
        <taxon>Hypocreomycetidae</taxon>
        <taxon>Hypocreales</taxon>
        <taxon>Nectriaceae</taxon>
        <taxon>Fusarium</taxon>
    </lineage>
</organism>
<evidence type="ECO:0000313" key="12">
    <source>
        <dbReference type="Proteomes" id="UP000241587"/>
    </source>
</evidence>
<protein>
    <recommendedName>
        <fullName evidence="7">D-lactate dehydrogenase (cytochrome)</fullName>
        <ecNumber evidence="7">1.1.2.4</ecNumber>
    </recommendedName>
</protein>
<dbReference type="Gene3D" id="3.30.70.2740">
    <property type="match status" value="1"/>
</dbReference>
<dbReference type="InterPro" id="IPR007219">
    <property type="entry name" value="XnlR_reg_dom"/>
</dbReference>
<dbReference type="GO" id="GO:0005739">
    <property type="term" value="C:mitochondrion"/>
    <property type="evidence" value="ECO:0007669"/>
    <property type="project" value="TreeGrafter"/>
</dbReference>
<dbReference type="Gene3D" id="3.30.465.10">
    <property type="match status" value="1"/>
</dbReference>